<dbReference type="KEGG" id="vg:77940541"/>
<feature type="region of interest" description="Disordered" evidence="1">
    <location>
        <begin position="1"/>
        <end position="23"/>
    </location>
</feature>
<evidence type="ECO:0000313" key="3">
    <source>
        <dbReference type="Proteomes" id="UP000828357"/>
    </source>
</evidence>
<protein>
    <submittedName>
        <fullName evidence="2">Ogr/Delta-like zinc finger family protein</fullName>
    </submittedName>
</protein>
<sequence>MTQRDTEKQPLGAHAAPIGDDTAQPVDQMDEVLRQLAAIKQGLALSVLPAIPLDAFLTMLREELKFNLPLRTAQDMINDGRLPIIPKLRAGDKVWVNLHRWREMTKEPENYFKFVHENSCHRVVKASAKKSAQRAAV</sequence>
<dbReference type="GeneID" id="77940541"/>
<dbReference type="Proteomes" id="UP000828357">
    <property type="component" value="Segment"/>
</dbReference>
<organism evidence="2 3">
    <name type="scientific">Aeromonas phage vB_AsaM_LPM4</name>
    <dbReference type="NCBI Taxonomy" id="2894367"/>
    <lineage>
        <taxon>Viruses</taxon>
        <taxon>Duplodnaviria</taxon>
        <taxon>Heunggongvirae</taxon>
        <taxon>Uroviricota</taxon>
        <taxon>Caudoviricetes</taxon>
        <taxon>Peduoviridae</taxon>
        <taxon>Piscesmortuivirus</taxon>
        <taxon>Piscesmortuivirus LPM4</taxon>
    </lineage>
</organism>
<dbReference type="EMBL" id="OL348188">
    <property type="protein sequence ID" value="UGC97307.1"/>
    <property type="molecule type" value="Genomic_DNA"/>
</dbReference>
<evidence type="ECO:0000256" key="1">
    <source>
        <dbReference type="SAM" id="MobiDB-lite"/>
    </source>
</evidence>
<accession>A0AAE9C7R4</accession>
<reference evidence="2" key="1">
    <citation type="submission" date="2021-11" db="EMBL/GenBank/DDBJ databases">
        <title>vB_AsaM_LPM4, the infectious counterpart bacteriophage of Aeromonas salmonicida subsp. salmonicida Prophage 3, requires the A-layer in its infection process.</title>
        <authorList>
            <person name="Leduc G.R."/>
            <person name="Paquet V.E."/>
            <person name="Piche L.C."/>
            <person name="Vincent A.T."/>
            <person name="Charette S.J."/>
        </authorList>
    </citation>
    <scope>NUCLEOTIDE SEQUENCE</scope>
</reference>
<keyword evidence="3" id="KW-1185">Reference proteome</keyword>
<proteinExistence type="predicted"/>
<dbReference type="RefSeq" id="YP_010664492.1">
    <property type="nucleotide sequence ID" value="NC_070919.1"/>
</dbReference>
<name>A0AAE9C7R4_9CAUD</name>
<evidence type="ECO:0000313" key="2">
    <source>
        <dbReference type="EMBL" id="UGC97307.1"/>
    </source>
</evidence>